<keyword evidence="3" id="KW-0808">Transferase</keyword>
<evidence type="ECO:0000256" key="2">
    <source>
        <dbReference type="ARBA" id="ARBA00007353"/>
    </source>
</evidence>
<accession>A0A6I3T0C9</accession>
<organism evidence="10 11">
    <name type="scientific">Pseudoduganella buxea</name>
    <dbReference type="NCBI Taxonomy" id="1949069"/>
    <lineage>
        <taxon>Bacteria</taxon>
        <taxon>Pseudomonadati</taxon>
        <taxon>Pseudomonadota</taxon>
        <taxon>Betaproteobacteria</taxon>
        <taxon>Burkholderiales</taxon>
        <taxon>Oxalobacteraceae</taxon>
        <taxon>Telluria group</taxon>
        <taxon>Pseudoduganella</taxon>
    </lineage>
</organism>
<dbReference type="OrthoDB" id="4279at2"/>
<reference evidence="10 11" key="1">
    <citation type="submission" date="2019-11" db="EMBL/GenBank/DDBJ databases">
        <title>Type strains purchased from KCTC, JCM and DSMZ.</title>
        <authorList>
            <person name="Lu H."/>
        </authorList>
    </citation>
    <scope>NUCLEOTIDE SEQUENCE [LARGE SCALE GENOMIC DNA]</scope>
    <source>
        <strain evidence="10 11">KCTC 52429</strain>
    </source>
</reference>
<evidence type="ECO:0000313" key="11">
    <source>
        <dbReference type="Proteomes" id="UP000430634"/>
    </source>
</evidence>
<comment type="catalytic activity">
    <reaction evidence="1">
        <text>inosine + phosphate = alpha-D-ribose 1-phosphate + hypoxanthine</text>
        <dbReference type="Rhea" id="RHEA:27646"/>
        <dbReference type="ChEBI" id="CHEBI:17368"/>
        <dbReference type="ChEBI" id="CHEBI:17596"/>
        <dbReference type="ChEBI" id="CHEBI:43474"/>
        <dbReference type="ChEBI" id="CHEBI:57720"/>
        <dbReference type="EC" id="2.4.2.1"/>
    </reaction>
    <physiologicalReaction direction="left-to-right" evidence="1">
        <dbReference type="Rhea" id="RHEA:27647"/>
    </physiologicalReaction>
</comment>
<proteinExistence type="inferred from homology"/>
<comment type="caution">
    <text evidence="10">The sequence shown here is derived from an EMBL/GenBank/DDBJ whole genome shotgun (WGS) entry which is preliminary data.</text>
</comment>
<dbReference type="Pfam" id="PF02578">
    <property type="entry name" value="Cu-oxidase_4"/>
    <property type="match status" value="1"/>
</dbReference>
<dbReference type="InterPro" id="IPR011324">
    <property type="entry name" value="Cytotoxic_necrot_fac-like_cat"/>
</dbReference>
<evidence type="ECO:0000313" key="10">
    <source>
        <dbReference type="EMBL" id="MTV54873.1"/>
    </source>
</evidence>
<gene>
    <name evidence="10" type="primary">pgeF</name>
    <name evidence="10" type="ORF">GM672_19260</name>
</gene>
<dbReference type="PANTHER" id="PTHR30616:SF3">
    <property type="entry name" value="PURINE NUCLEOSIDE PHOSPHORYLASE"/>
    <property type="match status" value="1"/>
</dbReference>
<dbReference type="NCBIfam" id="TIGR00726">
    <property type="entry name" value="peptidoglycan editing factor PgeF"/>
    <property type="match status" value="1"/>
</dbReference>
<comment type="catalytic activity">
    <reaction evidence="7">
        <text>adenosine + phosphate = alpha-D-ribose 1-phosphate + adenine</text>
        <dbReference type="Rhea" id="RHEA:27642"/>
        <dbReference type="ChEBI" id="CHEBI:16335"/>
        <dbReference type="ChEBI" id="CHEBI:16708"/>
        <dbReference type="ChEBI" id="CHEBI:43474"/>
        <dbReference type="ChEBI" id="CHEBI:57720"/>
        <dbReference type="EC" id="2.4.2.1"/>
    </reaction>
    <physiologicalReaction direction="left-to-right" evidence="7">
        <dbReference type="Rhea" id="RHEA:27643"/>
    </physiologicalReaction>
</comment>
<dbReference type="InterPro" id="IPR038371">
    <property type="entry name" value="Cu_polyphenol_OxRdtase_sf"/>
</dbReference>
<keyword evidence="4" id="KW-0479">Metal-binding</keyword>
<evidence type="ECO:0000256" key="8">
    <source>
        <dbReference type="ARBA" id="ARBA00049893"/>
    </source>
</evidence>
<dbReference type="SUPFAM" id="SSF64438">
    <property type="entry name" value="CNF1/YfiH-like putative cysteine hydrolases"/>
    <property type="match status" value="1"/>
</dbReference>
<keyword evidence="5" id="KW-0862">Zinc</keyword>
<evidence type="ECO:0000256" key="5">
    <source>
        <dbReference type="ARBA" id="ARBA00022833"/>
    </source>
</evidence>
<dbReference type="CDD" id="cd16833">
    <property type="entry name" value="YfiH"/>
    <property type="match status" value="1"/>
</dbReference>
<comment type="catalytic activity">
    <reaction evidence="6">
        <text>adenosine + H2O + H(+) = inosine + NH4(+)</text>
        <dbReference type="Rhea" id="RHEA:24408"/>
        <dbReference type="ChEBI" id="CHEBI:15377"/>
        <dbReference type="ChEBI" id="CHEBI:15378"/>
        <dbReference type="ChEBI" id="CHEBI:16335"/>
        <dbReference type="ChEBI" id="CHEBI:17596"/>
        <dbReference type="ChEBI" id="CHEBI:28938"/>
        <dbReference type="EC" id="3.5.4.4"/>
    </reaction>
    <physiologicalReaction direction="left-to-right" evidence="6">
        <dbReference type="Rhea" id="RHEA:24409"/>
    </physiologicalReaction>
</comment>
<dbReference type="PANTHER" id="PTHR30616">
    <property type="entry name" value="UNCHARACTERIZED PROTEIN YFIH"/>
    <property type="match status" value="1"/>
</dbReference>
<evidence type="ECO:0000256" key="7">
    <source>
        <dbReference type="ARBA" id="ARBA00048968"/>
    </source>
</evidence>
<protein>
    <recommendedName>
        <fullName evidence="9">Purine nucleoside phosphorylase</fullName>
    </recommendedName>
</protein>
<evidence type="ECO:0000256" key="6">
    <source>
        <dbReference type="ARBA" id="ARBA00047989"/>
    </source>
</evidence>
<dbReference type="AlphaFoldDB" id="A0A6I3T0C9"/>
<dbReference type="Gene3D" id="3.60.140.10">
    <property type="entry name" value="CNF1/YfiH-like putative cysteine hydrolases"/>
    <property type="match status" value="1"/>
</dbReference>
<evidence type="ECO:0000256" key="1">
    <source>
        <dbReference type="ARBA" id="ARBA00000553"/>
    </source>
</evidence>
<evidence type="ECO:0000256" key="4">
    <source>
        <dbReference type="ARBA" id="ARBA00022723"/>
    </source>
</evidence>
<comment type="catalytic activity">
    <reaction evidence="8">
        <text>S-methyl-5'-thioadenosine + phosphate = 5-(methylsulfanyl)-alpha-D-ribose 1-phosphate + adenine</text>
        <dbReference type="Rhea" id="RHEA:11852"/>
        <dbReference type="ChEBI" id="CHEBI:16708"/>
        <dbReference type="ChEBI" id="CHEBI:17509"/>
        <dbReference type="ChEBI" id="CHEBI:43474"/>
        <dbReference type="ChEBI" id="CHEBI:58533"/>
        <dbReference type="EC" id="2.4.2.28"/>
    </reaction>
    <physiologicalReaction direction="left-to-right" evidence="8">
        <dbReference type="Rhea" id="RHEA:11853"/>
    </physiologicalReaction>
</comment>
<evidence type="ECO:0000256" key="3">
    <source>
        <dbReference type="ARBA" id="ARBA00022679"/>
    </source>
</evidence>
<comment type="similarity">
    <text evidence="2 9">Belongs to the purine nucleoside phosphorylase YfiH/LACC1 family.</text>
</comment>
<dbReference type="EMBL" id="WNKZ01000063">
    <property type="protein sequence ID" value="MTV54873.1"/>
    <property type="molecule type" value="Genomic_DNA"/>
</dbReference>
<dbReference type="GO" id="GO:0017061">
    <property type="term" value="F:S-methyl-5-thioadenosine phosphorylase activity"/>
    <property type="evidence" value="ECO:0007669"/>
    <property type="project" value="UniProtKB-EC"/>
</dbReference>
<dbReference type="InterPro" id="IPR003730">
    <property type="entry name" value="Cu_polyphenol_OxRdtase"/>
</dbReference>
<sequence>MPKKWGQTPFFWQFSLSSAPSNPQSGHSVITSALLATIPGVHHGFGTAVDLVPPPLQPHWGERPDKRQVHGTRVAHVTGPHQRVGDADAFHTAQPHLPVSVITADCVPLLLARRDGRRVAAVHAGWRGLYDGIIPNVLAQLETGRGDWVAAIGPTICAACYEVSEALAQQFAERFPAHADRVVPTCRHLDLRALARHQLTQGGVTAIDDAGGCTCCTRGADGRYLYRSYRRGDRNSQQHAGLFISR</sequence>
<dbReference type="GO" id="GO:0005507">
    <property type="term" value="F:copper ion binding"/>
    <property type="evidence" value="ECO:0007669"/>
    <property type="project" value="TreeGrafter"/>
</dbReference>
<evidence type="ECO:0000256" key="9">
    <source>
        <dbReference type="RuleBase" id="RU361274"/>
    </source>
</evidence>
<dbReference type="Proteomes" id="UP000430634">
    <property type="component" value="Unassembled WGS sequence"/>
</dbReference>
<name>A0A6I3T0C9_9BURK</name>